<dbReference type="SUPFAM" id="SSF53335">
    <property type="entry name" value="S-adenosyl-L-methionine-dependent methyltransferases"/>
    <property type="match status" value="1"/>
</dbReference>
<dbReference type="GO" id="GO:0008168">
    <property type="term" value="F:methyltransferase activity"/>
    <property type="evidence" value="ECO:0007669"/>
    <property type="project" value="UniProtKB-UniRule"/>
</dbReference>
<dbReference type="NCBIfam" id="TIGR00027">
    <property type="entry name" value="mthyl_TIGR00027"/>
    <property type="match status" value="1"/>
</dbReference>
<name>A0A2A2ZP80_MYCAV</name>
<comment type="function">
    <text evidence="1 6">Exhibits S-adenosyl-L-methionine-dependent methyltransferase activity.</text>
</comment>
<dbReference type="EMBL" id="NSFD01000002">
    <property type="protein sequence ID" value="PBA28259.1"/>
    <property type="molecule type" value="Genomic_DNA"/>
</dbReference>
<dbReference type="RefSeq" id="WP_023868896.1">
    <property type="nucleotide sequence ID" value="NZ_JAEKMM010000005.1"/>
</dbReference>
<dbReference type="PANTHER" id="PTHR43619:SF2">
    <property type="entry name" value="S-ADENOSYL-L-METHIONINE-DEPENDENT METHYLTRANSFERASES SUPERFAMILY PROTEIN"/>
    <property type="match status" value="1"/>
</dbReference>
<comment type="similarity">
    <text evidence="2 6">Belongs to the UPF0677 family.</text>
</comment>
<dbReference type="Proteomes" id="UP000217768">
    <property type="component" value="Unassembled WGS sequence"/>
</dbReference>
<keyword evidence="3 6" id="KW-0489">Methyltransferase</keyword>
<keyword evidence="5 6" id="KW-0949">S-adenosyl-L-methionine</keyword>
<dbReference type="InterPro" id="IPR007213">
    <property type="entry name" value="Ppm1/Ppm2/Tcmp"/>
</dbReference>
<evidence type="ECO:0000313" key="7">
    <source>
        <dbReference type="EMBL" id="PBA28259.1"/>
    </source>
</evidence>
<evidence type="ECO:0000256" key="4">
    <source>
        <dbReference type="ARBA" id="ARBA00022679"/>
    </source>
</evidence>
<dbReference type="InterPro" id="IPR029063">
    <property type="entry name" value="SAM-dependent_MTases_sf"/>
</dbReference>
<evidence type="ECO:0000256" key="5">
    <source>
        <dbReference type="ARBA" id="ARBA00022691"/>
    </source>
</evidence>
<gene>
    <name evidence="7" type="ORF">CKJ66_00990</name>
</gene>
<proteinExistence type="inferred from homology"/>
<evidence type="ECO:0000256" key="2">
    <source>
        <dbReference type="ARBA" id="ARBA00008138"/>
    </source>
</evidence>
<evidence type="ECO:0000313" key="8">
    <source>
        <dbReference type="Proteomes" id="UP000217768"/>
    </source>
</evidence>
<dbReference type="GO" id="GO:0032259">
    <property type="term" value="P:methylation"/>
    <property type="evidence" value="ECO:0007669"/>
    <property type="project" value="UniProtKB-KW"/>
</dbReference>
<dbReference type="InterPro" id="IPR011610">
    <property type="entry name" value="SAM_mthyl_Trfase_ML2640-like"/>
</dbReference>
<dbReference type="EC" id="2.1.1.-" evidence="6"/>
<accession>A0A2A2ZP80</accession>
<protein>
    <recommendedName>
        <fullName evidence="6">S-adenosyl-L-methionine-dependent methyltransferase</fullName>
        <ecNumber evidence="6">2.1.1.-</ecNumber>
    </recommendedName>
</protein>
<evidence type="ECO:0000256" key="3">
    <source>
        <dbReference type="ARBA" id="ARBA00022603"/>
    </source>
</evidence>
<dbReference type="AlphaFoldDB" id="A0A2A2ZP80"/>
<dbReference type="Gene3D" id="3.40.50.150">
    <property type="entry name" value="Vaccinia Virus protein VP39"/>
    <property type="match status" value="1"/>
</dbReference>
<dbReference type="Pfam" id="PF04072">
    <property type="entry name" value="LCM"/>
    <property type="match status" value="1"/>
</dbReference>
<evidence type="ECO:0000256" key="1">
    <source>
        <dbReference type="ARBA" id="ARBA00003907"/>
    </source>
</evidence>
<organism evidence="7 8">
    <name type="scientific">Mycobacterium avium</name>
    <dbReference type="NCBI Taxonomy" id="1764"/>
    <lineage>
        <taxon>Bacteria</taxon>
        <taxon>Bacillati</taxon>
        <taxon>Actinomycetota</taxon>
        <taxon>Actinomycetes</taxon>
        <taxon>Mycobacteriales</taxon>
        <taxon>Mycobacteriaceae</taxon>
        <taxon>Mycobacterium</taxon>
        <taxon>Mycobacterium avium complex (MAC)</taxon>
    </lineage>
</organism>
<keyword evidence="4 7" id="KW-0808">Transferase</keyword>
<comment type="caution">
    <text evidence="7">The sequence shown here is derived from an EMBL/GenBank/DDBJ whole genome shotgun (WGS) entry which is preliminary data.</text>
</comment>
<dbReference type="PANTHER" id="PTHR43619">
    <property type="entry name" value="S-ADENOSYL-L-METHIONINE-DEPENDENT METHYLTRANSFERASE YKTD-RELATED"/>
    <property type="match status" value="1"/>
</dbReference>
<sequence length="297" mass="31519">MHAAKISKPRPAPGADDGVMDANLAAVADTALLVAAIRAHETTRDDRLFADPFAARLAGDRGRELLAGALAATGESATAQIVVRTRFWDDALLGAAQRISQVVILAAGMDARAYRLAWPDGTVVYELDQPRVLAAKDGVLAGERPACRRVAVGVDLAQDWPAALRRAGLDPSAPAVWLSEGLLQYLDEAAVTALFDRVDALSARGSVLLYDVVGKALLESEFMAPVLQSMARSGAPWRFGTDDPGGLCERLGWSATVTDVAEPGNRYQRWYAPAVPMVVAGVPRGYFVQATKQAVGD</sequence>
<reference evidence="7 8" key="1">
    <citation type="submission" date="2017-08" db="EMBL/GenBank/DDBJ databases">
        <title>Phylogenetic analysis of Mycobacterium avium complex whole genomes.</title>
        <authorList>
            <person name="Caverly L.J."/>
            <person name="Spilker T."/>
            <person name="Lipuma J."/>
        </authorList>
    </citation>
    <scope>NUCLEOTIDE SEQUENCE [LARGE SCALE GENOMIC DNA]</scope>
    <source>
        <strain evidence="7 8">FLAC0165</strain>
    </source>
</reference>
<evidence type="ECO:0000256" key="6">
    <source>
        <dbReference type="RuleBase" id="RU362030"/>
    </source>
</evidence>